<evidence type="ECO:0000313" key="3">
    <source>
        <dbReference type="EMBL" id="NMN98812.1"/>
    </source>
</evidence>
<dbReference type="GO" id="GO:0016491">
    <property type="term" value="F:oxidoreductase activity"/>
    <property type="evidence" value="ECO:0007669"/>
    <property type="project" value="UniProtKB-KW"/>
</dbReference>
<dbReference type="PANTHER" id="PTHR43157">
    <property type="entry name" value="PHOSPHATIDYLINOSITOL-GLYCAN BIOSYNTHESIS CLASS F PROTEIN-RELATED"/>
    <property type="match status" value="1"/>
</dbReference>
<dbReference type="InterPro" id="IPR002347">
    <property type="entry name" value="SDR_fam"/>
</dbReference>
<name>A0A848KQD7_9NOCA</name>
<dbReference type="Gene3D" id="3.40.50.720">
    <property type="entry name" value="NAD(P)-binding Rossmann-like Domain"/>
    <property type="match status" value="1"/>
</dbReference>
<dbReference type="PRINTS" id="PR00081">
    <property type="entry name" value="GDHRDH"/>
</dbReference>
<dbReference type="InterPro" id="IPR036291">
    <property type="entry name" value="NAD(P)-bd_dom_sf"/>
</dbReference>
<keyword evidence="1" id="KW-0560">Oxidoreductase</keyword>
<dbReference type="AlphaFoldDB" id="A0A848KQD7"/>
<dbReference type="RefSeq" id="WP_169593469.1">
    <property type="nucleotide sequence ID" value="NZ_VCQU01000012.1"/>
</dbReference>
<gene>
    <name evidence="3" type="ORF">FGL95_27635</name>
</gene>
<dbReference type="PANTHER" id="PTHR43157:SF31">
    <property type="entry name" value="PHOSPHATIDYLINOSITOL-GLYCAN BIOSYNTHESIS CLASS F PROTEIN"/>
    <property type="match status" value="1"/>
</dbReference>
<evidence type="ECO:0000256" key="2">
    <source>
        <dbReference type="RuleBase" id="RU000363"/>
    </source>
</evidence>
<evidence type="ECO:0000256" key="1">
    <source>
        <dbReference type="ARBA" id="ARBA00023002"/>
    </source>
</evidence>
<protein>
    <submittedName>
        <fullName evidence="3">SDR family NAD(P)-dependent oxidoreductase</fullName>
    </submittedName>
</protein>
<dbReference type="SUPFAM" id="SSF51735">
    <property type="entry name" value="NAD(P)-binding Rossmann-fold domains"/>
    <property type="match status" value="1"/>
</dbReference>
<accession>A0A848KQD7</accession>
<dbReference type="EMBL" id="VCQU01000012">
    <property type="protein sequence ID" value="NMN98812.1"/>
    <property type="molecule type" value="Genomic_DNA"/>
</dbReference>
<dbReference type="Pfam" id="PF00106">
    <property type="entry name" value="adh_short"/>
    <property type="match status" value="1"/>
</dbReference>
<proteinExistence type="inferred from homology"/>
<comment type="similarity">
    <text evidence="2">Belongs to the short-chain dehydrogenases/reductases (SDR) family.</text>
</comment>
<organism evidence="3 4">
    <name type="scientific">Antrihabitans stalactiti</name>
    <dbReference type="NCBI Taxonomy" id="2584121"/>
    <lineage>
        <taxon>Bacteria</taxon>
        <taxon>Bacillati</taxon>
        <taxon>Actinomycetota</taxon>
        <taxon>Actinomycetes</taxon>
        <taxon>Mycobacteriales</taxon>
        <taxon>Nocardiaceae</taxon>
        <taxon>Antrihabitans</taxon>
    </lineage>
</organism>
<keyword evidence="4" id="KW-1185">Reference proteome</keyword>
<dbReference type="PRINTS" id="PR00080">
    <property type="entry name" value="SDRFAMILY"/>
</dbReference>
<comment type="caution">
    <text evidence="3">The sequence shown here is derived from an EMBL/GenBank/DDBJ whole genome shotgun (WGS) entry which is preliminary data.</text>
</comment>
<reference evidence="3 4" key="2">
    <citation type="submission" date="2020-06" db="EMBL/GenBank/DDBJ databases">
        <title>Antribacter stalactiti gen. nov., sp. nov., a new member of the family Nacardiaceae isolated from a cave.</title>
        <authorList>
            <person name="Kim I.S."/>
        </authorList>
    </citation>
    <scope>NUCLEOTIDE SEQUENCE [LARGE SCALE GENOMIC DNA]</scope>
    <source>
        <strain evidence="3 4">YC2-7</strain>
    </source>
</reference>
<reference evidence="3 4" key="1">
    <citation type="submission" date="2019-05" db="EMBL/GenBank/DDBJ databases">
        <authorList>
            <person name="Lee S.D."/>
        </authorList>
    </citation>
    <scope>NUCLEOTIDE SEQUENCE [LARGE SCALE GENOMIC DNA]</scope>
    <source>
        <strain evidence="3 4">YC2-7</strain>
    </source>
</reference>
<dbReference type="Proteomes" id="UP000535543">
    <property type="component" value="Unassembled WGS sequence"/>
</dbReference>
<evidence type="ECO:0000313" key="4">
    <source>
        <dbReference type="Proteomes" id="UP000535543"/>
    </source>
</evidence>
<sequence>MAGTERSITDERIVVTGGTNGIGKEIARALAQRGAALTLVARNVAKAADVRAELEAEPGARSGIDVVQGDLGDLASVRAAADEINARYDHIDVLVNNAGIHSTGSQITVDGFDHMMATNHLGPFLLTNLLLDRLKAAPAARIVVTASDASRIAGRVDLDRLAEATHYGSVGAEFRYTESKLVNILFTQELARRLAGTKVTANSFCPGMIDTPLARESLSVNAALTLMSAVGIANTPEKGAKWGIRLVVKPEFATTSGRHFSTTKLLGRLPAMPAAKDLDYQRRLWERSAQLVGL</sequence>